<dbReference type="HOGENOM" id="CLU_017286_2_3_1"/>
<keyword evidence="5 6" id="KW-0482">Metalloprotease</keyword>
<dbReference type="EC" id="3.4.24.-" evidence="7"/>
<dbReference type="EMBL" id="CH916372">
    <property type="protein sequence ID" value="EDV99285.1"/>
    <property type="molecule type" value="Genomic_DNA"/>
</dbReference>
<dbReference type="PANTHER" id="PTHR10127:SF780">
    <property type="entry name" value="METALLOENDOPEPTIDASE"/>
    <property type="match status" value="1"/>
</dbReference>
<feature type="signal peptide" evidence="7">
    <location>
        <begin position="1"/>
        <end position="23"/>
    </location>
</feature>
<proteinExistence type="predicted"/>
<dbReference type="AlphaFoldDB" id="B4JQV5"/>
<dbReference type="GO" id="GO:0006508">
    <property type="term" value="P:proteolysis"/>
    <property type="evidence" value="ECO:0007669"/>
    <property type="project" value="UniProtKB-KW"/>
</dbReference>
<dbReference type="MEROPS" id="M12.A11"/>
<dbReference type="InterPro" id="IPR006026">
    <property type="entry name" value="Peptidase_Metallo"/>
</dbReference>
<reference evidence="9 10" key="1">
    <citation type="journal article" date="2007" name="Nature">
        <title>Evolution of genes and genomes on the Drosophila phylogeny.</title>
        <authorList>
            <consortium name="Drosophila 12 Genomes Consortium"/>
            <person name="Clark A.G."/>
            <person name="Eisen M.B."/>
            <person name="Smith D.R."/>
            <person name="Bergman C.M."/>
            <person name="Oliver B."/>
            <person name="Markow T.A."/>
            <person name="Kaufman T.C."/>
            <person name="Kellis M."/>
            <person name="Gelbart W."/>
            <person name="Iyer V.N."/>
            <person name="Pollard D.A."/>
            <person name="Sackton T.B."/>
            <person name="Larracuente A.M."/>
            <person name="Singh N.D."/>
            <person name="Abad J.P."/>
            <person name="Abt D.N."/>
            <person name="Adryan B."/>
            <person name="Aguade M."/>
            <person name="Akashi H."/>
            <person name="Anderson W.W."/>
            <person name="Aquadro C.F."/>
            <person name="Ardell D.H."/>
            <person name="Arguello R."/>
            <person name="Artieri C.G."/>
            <person name="Barbash D.A."/>
            <person name="Barker D."/>
            <person name="Barsanti P."/>
            <person name="Batterham P."/>
            <person name="Batzoglou S."/>
            <person name="Begun D."/>
            <person name="Bhutkar A."/>
            <person name="Blanco E."/>
            <person name="Bosak S.A."/>
            <person name="Bradley R.K."/>
            <person name="Brand A.D."/>
            <person name="Brent M.R."/>
            <person name="Brooks A.N."/>
            <person name="Brown R.H."/>
            <person name="Butlin R.K."/>
            <person name="Caggese C."/>
            <person name="Calvi B.R."/>
            <person name="Bernardo de Carvalho A."/>
            <person name="Caspi A."/>
            <person name="Castrezana S."/>
            <person name="Celniker S.E."/>
            <person name="Chang J.L."/>
            <person name="Chapple C."/>
            <person name="Chatterji S."/>
            <person name="Chinwalla A."/>
            <person name="Civetta A."/>
            <person name="Clifton S.W."/>
            <person name="Comeron J.M."/>
            <person name="Costello J.C."/>
            <person name="Coyne J.A."/>
            <person name="Daub J."/>
            <person name="David R.G."/>
            <person name="Delcher A.L."/>
            <person name="Delehaunty K."/>
            <person name="Do C.B."/>
            <person name="Ebling H."/>
            <person name="Edwards K."/>
            <person name="Eickbush T."/>
            <person name="Evans J.D."/>
            <person name="Filipski A."/>
            <person name="Findeiss S."/>
            <person name="Freyhult E."/>
            <person name="Fulton L."/>
            <person name="Fulton R."/>
            <person name="Garcia A.C."/>
            <person name="Gardiner A."/>
            <person name="Garfield D.A."/>
            <person name="Garvin B.E."/>
            <person name="Gibson G."/>
            <person name="Gilbert D."/>
            <person name="Gnerre S."/>
            <person name="Godfrey J."/>
            <person name="Good R."/>
            <person name="Gotea V."/>
            <person name="Gravely B."/>
            <person name="Greenberg A.J."/>
            <person name="Griffiths-Jones S."/>
            <person name="Gross S."/>
            <person name="Guigo R."/>
            <person name="Gustafson E.A."/>
            <person name="Haerty W."/>
            <person name="Hahn M.W."/>
            <person name="Halligan D.L."/>
            <person name="Halpern A.L."/>
            <person name="Halter G.M."/>
            <person name="Han M.V."/>
            <person name="Heger A."/>
            <person name="Hillier L."/>
            <person name="Hinrichs A.S."/>
            <person name="Holmes I."/>
            <person name="Hoskins R.A."/>
            <person name="Hubisz M.J."/>
            <person name="Hultmark D."/>
            <person name="Huntley M.A."/>
            <person name="Jaffe D.B."/>
            <person name="Jagadeeshan S."/>
            <person name="Jeck W.R."/>
            <person name="Johnson J."/>
            <person name="Jones C.D."/>
            <person name="Jordan W.C."/>
            <person name="Karpen G.H."/>
            <person name="Kataoka E."/>
            <person name="Keightley P.D."/>
            <person name="Kheradpour P."/>
            <person name="Kirkness E.F."/>
            <person name="Koerich L.B."/>
            <person name="Kristiansen K."/>
            <person name="Kudrna D."/>
            <person name="Kulathinal R.J."/>
            <person name="Kumar S."/>
            <person name="Kwok R."/>
            <person name="Lander E."/>
            <person name="Langley C.H."/>
            <person name="Lapoint R."/>
            <person name="Lazzaro B.P."/>
            <person name="Lee S.J."/>
            <person name="Levesque L."/>
            <person name="Li R."/>
            <person name="Lin C.F."/>
            <person name="Lin M.F."/>
            <person name="Lindblad-Toh K."/>
            <person name="Llopart A."/>
            <person name="Long M."/>
            <person name="Low L."/>
            <person name="Lozovsky E."/>
            <person name="Lu J."/>
            <person name="Luo M."/>
            <person name="Machado C.A."/>
            <person name="Makalowski W."/>
            <person name="Marzo M."/>
            <person name="Matsuda M."/>
            <person name="Matzkin L."/>
            <person name="McAllister B."/>
            <person name="McBride C.S."/>
            <person name="McKernan B."/>
            <person name="McKernan K."/>
            <person name="Mendez-Lago M."/>
            <person name="Minx P."/>
            <person name="Mollenhauer M.U."/>
            <person name="Montooth K."/>
            <person name="Mount S.M."/>
            <person name="Mu X."/>
            <person name="Myers E."/>
            <person name="Negre B."/>
            <person name="Newfeld S."/>
            <person name="Nielsen R."/>
            <person name="Noor M.A."/>
            <person name="O'Grady P."/>
            <person name="Pachter L."/>
            <person name="Papaceit M."/>
            <person name="Parisi M.J."/>
            <person name="Parisi M."/>
            <person name="Parts L."/>
            <person name="Pedersen J.S."/>
            <person name="Pesole G."/>
            <person name="Phillippy A.M."/>
            <person name="Ponting C.P."/>
            <person name="Pop M."/>
            <person name="Porcelli D."/>
            <person name="Powell J.R."/>
            <person name="Prohaska S."/>
            <person name="Pruitt K."/>
            <person name="Puig M."/>
            <person name="Quesneville H."/>
            <person name="Ram K.R."/>
            <person name="Rand D."/>
            <person name="Rasmussen M.D."/>
            <person name="Reed L.K."/>
            <person name="Reenan R."/>
            <person name="Reily A."/>
            <person name="Remington K.A."/>
            <person name="Rieger T.T."/>
            <person name="Ritchie M.G."/>
            <person name="Robin C."/>
            <person name="Rogers Y.H."/>
            <person name="Rohde C."/>
            <person name="Rozas J."/>
            <person name="Rubenfield M.J."/>
            <person name="Ruiz A."/>
            <person name="Russo S."/>
            <person name="Salzberg S.L."/>
            <person name="Sanchez-Gracia A."/>
            <person name="Saranga D.J."/>
            <person name="Sato H."/>
            <person name="Schaeffer S.W."/>
            <person name="Schatz M.C."/>
            <person name="Schlenke T."/>
            <person name="Schwartz R."/>
            <person name="Segarra C."/>
            <person name="Singh R.S."/>
            <person name="Sirot L."/>
            <person name="Sirota M."/>
            <person name="Sisneros N.B."/>
            <person name="Smith C.D."/>
            <person name="Smith T.F."/>
            <person name="Spieth J."/>
            <person name="Stage D.E."/>
            <person name="Stark A."/>
            <person name="Stephan W."/>
            <person name="Strausberg R.L."/>
            <person name="Strempel S."/>
            <person name="Sturgill D."/>
            <person name="Sutton G."/>
            <person name="Sutton G.G."/>
            <person name="Tao W."/>
            <person name="Teichmann S."/>
            <person name="Tobari Y.N."/>
            <person name="Tomimura Y."/>
            <person name="Tsolas J.M."/>
            <person name="Valente V.L."/>
            <person name="Venter E."/>
            <person name="Venter J.C."/>
            <person name="Vicario S."/>
            <person name="Vieira F.G."/>
            <person name="Vilella A.J."/>
            <person name="Villasante A."/>
            <person name="Walenz B."/>
            <person name="Wang J."/>
            <person name="Wasserman M."/>
            <person name="Watts T."/>
            <person name="Wilson D."/>
            <person name="Wilson R.K."/>
            <person name="Wing R.A."/>
            <person name="Wolfner M.F."/>
            <person name="Wong A."/>
            <person name="Wong G.K."/>
            <person name="Wu C.I."/>
            <person name="Wu G."/>
            <person name="Yamamoto D."/>
            <person name="Yang H.P."/>
            <person name="Yang S.P."/>
            <person name="Yorke J.A."/>
            <person name="Yoshida K."/>
            <person name="Zdobnov E."/>
            <person name="Zhang P."/>
            <person name="Zhang Y."/>
            <person name="Zimin A.V."/>
            <person name="Baldwin J."/>
            <person name="Abdouelleil A."/>
            <person name="Abdulkadir J."/>
            <person name="Abebe A."/>
            <person name="Abera B."/>
            <person name="Abreu J."/>
            <person name="Acer S.C."/>
            <person name="Aftuck L."/>
            <person name="Alexander A."/>
            <person name="An P."/>
            <person name="Anderson E."/>
            <person name="Anderson S."/>
            <person name="Arachi H."/>
            <person name="Azer M."/>
            <person name="Bachantsang P."/>
            <person name="Barry A."/>
            <person name="Bayul T."/>
            <person name="Berlin A."/>
            <person name="Bessette D."/>
            <person name="Bloom T."/>
            <person name="Blye J."/>
            <person name="Boguslavskiy L."/>
            <person name="Bonnet C."/>
            <person name="Boukhgalter B."/>
            <person name="Bourzgui I."/>
            <person name="Brown A."/>
            <person name="Cahill P."/>
            <person name="Channer S."/>
            <person name="Cheshatsang Y."/>
            <person name="Chuda L."/>
            <person name="Citroen M."/>
            <person name="Collymore A."/>
            <person name="Cooke P."/>
            <person name="Costello M."/>
            <person name="D'Aco K."/>
            <person name="Daza R."/>
            <person name="De Haan G."/>
            <person name="DeGray S."/>
            <person name="DeMaso C."/>
            <person name="Dhargay N."/>
            <person name="Dooley K."/>
            <person name="Dooley E."/>
            <person name="Doricent M."/>
            <person name="Dorje P."/>
            <person name="Dorjee K."/>
            <person name="Dupes A."/>
            <person name="Elong R."/>
            <person name="Falk J."/>
            <person name="Farina A."/>
            <person name="Faro S."/>
            <person name="Ferguson D."/>
            <person name="Fisher S."/>
            <person name="Foley C.D."/>
            <person name="Franke A."/>
            <person name="Friedrich D."/>
            <person name="Gadbois L."/>
            <person name="Gearin G."/>
            <person name="Gearin C.R."/>
            <person name="Giannoukos G."/>
            <person name="Goode T."/>
            <person name="Graham J."/>
            <person name="Grandbois E."/>
            <person name="Grewal S."/>
            <person name="Gyaltsen K."/>
            <person name="Hafez N."/>
            <person name="Hagos B."/>
            <person name="Hall J."/>
            <person name="Henson C."/>
            <person name="Hollinger A."/>
            <person name="Honan T."/>
            <person name="Huard M.D."/>
            <person name="Hughes L."/>
            <person name="Hurhula B."/>
            <person name="Husby M.E."/>
            <person name="Kamat A."/>
            <person name="Kanga B."/>
            <person name="Kashin S."/>
            <person name="Khazanovich D."/>
            <person name="Kisner P."/>
            <person name="Lance K."/>
            <person name="Lara M."/>
            <person name="Lee W."/>
            <person name="Lennon N."/>
            <person name="Letendre F."/>
            <person name="LeVine R."/>
            <person name="Lipovsky A."/>
            <person name="Liu X."/>
            <person name="Liu J."/>
            <person name="Liu S."/>
            <person name="Lokyitsang T."/>
            <person name="Lokyitsang Y."/>
            <person name="Lubonja R."/>
            <person name="Lui A."/>
            <person name="MacDonald P."/>
            <person name="Magnisalis V."/>
            <person name="Maru K."/>
            <person name="Matthews C."/>
            <person name="McCusker W."/>
            <person name="McDonough S."/>
            <person name="Mehta T."/>
            <person name="Meldrim J."/>
            <person name="Meneus L."/>
            <person name="Mihai O."/>
            <person name="Mihalev A."/>
            <person name="Mihova T."/>
            <person name="Mittelman R."/>
            <person name="Mlenga V."/>
            <person name="Montmayeur A."/>
            <person name="Mulrain L."/>
            <person name="Navidi A."/>
            <person name="Naylor J."/>
            <person name="Negash T."/>
            <person name="Nguyen T."/>
            <person name="Nguyen N."/>
            <person name="Nicol R."/>
            <person name="Norbu C."/>
            <person name="Norbu N."/>
            <person name="Novod N."/>
            <person name="O'Neill B."/>
            <person name="Osman S."/>
            <person name="Markiewicz E."/>
            <person name="Oyono O.L."/>
            <person name="Patti C."/>
            <person name="Phunkhang P."/>
            <person name="Pierre F."/>
            <person name="Priest M."/>
            <person name="Raghuraman S."/>
            <person name="Rege F."/>
            <person name="Reyes R."/>
            <person name="Rise C."/>
            <person name="Rogov P."/>
            <person name="Ross K."/>
            <person name="Ryan E."/>
            <person name="Settipalli S."/>
            <person name="Shea T."/>
            <person name="Sherpa N."/>
            <person name="Shi L."/>
            <person name="Shih D."/>
            <person name="Sparrow T."/>
            <person name="Spaulding J."/>
            <person name="Stalker J."/>
            <person name="Stange-Thomann N."/>
            <person name="Stavropoulos S."/>
            <person name="Stone C."/>
            <person name="Strader C."/>
            <person name="Tesfaye S."/>
            <person name="Thomson T."/>
            <person name="Thoulutsang Y."/>
            <person name="Thoulutsang D."/>
            <person name="Topham K."/>
            <person name="Topping I."/>
            <person name="Tsamla T."/>
            <person name="Vassiliev H."/>
            <person name="Vo A."/>
            <person name="Wangchuk T."/>
            <person name="Wangdi T."/>
            <person name="Weiand M."/>
            <person name="Wilkinson J."/>
            <person name="Wilson A."/>
            <person name="Yadav S."/>
            <person name="Young G."/>
            <person name="Yu Q."/>
            <person name="Zembek L."/>
            <person name="Zhong D."/>
            <person name="Zimmer A."/>
            <person name="Zwirko Z."/>
            <person name="Jaffe D.B."/>
            <person name="Alvarez P."/>
            <person name="Brockman W."/>
            <person name="Butler J."/>
            <person name="Chin C."/>
            <person name="Gnerre S."/>
            <person name="Grabherr M."/>
            <person name="Kleber M."/>
            <person name="Mauceli E."/>
            <person name="MacCallum I."/>
        </authorList>
    </citation>
    <scope>NUCLEOTIDE SEQUENCE [LARGE SCALE GENOMIC DNA]</scope>
    <source>
        <strain evidence="10">Tucson 15287-2541.00</strain>
    </source>
</reference>
<sequence>MNYCKYLFWNFLLNALGLSQVLAVQQDETLSEGDMRLTPEQLKHLAGNSMTRNVMLWSRYYWPKSELVYSIVGLNSTDEIIVRKAMERISDWTCVRFRRTYSLEEPQLAIQRSGSGCWTTVGYQGRRQELNLSQRCMRIGTIQHELLHALALVHMQNDPRRDKFIRIDYQNIIPGKEVNFDIYKANDVSDFGIGYDYNSVLHYGPTAFSKNGKPTIVQLHGGAQIGQRKGVSIKDMLKLRRIYC</sequence>
<keyword evidence="7" id="KW-0732">Signal</keyword>
<keyword evidence="10" id="KW-1185">Reference proteome</keyword>
<dbReference type="eggNOG" id="KOG3714">
    <property type="taxonomic scope" value="Eukaryota"/>
</dbReference>
<feature type="binding site" evidence="6">
    <location>
        <position position="154"/>
    </location>
    <ligand>
        <name>Zn(2+)</name>
        <dbReference type="ChEBI" id="CHEBI:29105"/>
        <note>catalytic</note>
    </ligand>
</feature>
<comment type="cofactor">
    <cofactor evidence="6 7">
        <name>Zn(2+)</name>
        <dbReference type="ChEBI" id="CHEBI:29105"/>
    </cofactor>
    <text evidence="6 7">Binds 1 zinc ion per subunit.</text>
</comment>
<comment type="caution">
    <text evidence="6">Lacks conserved residue(s) required for the propagation of feature annotation.</text>
</comment>
<evidence type="ECO:0000256" key="3">
    <source>
        <dbReference type="ARBA" id="ARBA00022801"/>
    </source>
</evidence>
<dbReference type="Proteomes" id="UP000001070">
    <property type="component" value="Unassembled WGS sequence"/>
</dbReference>
<evidence type="ECO:0000256" key="5">
    <source>
        <dbReference type="ARBA" id="ARBA00023049"/>
    </source>
</evidence>
<dbReference type="OMA" id="QTCVRFR"/>
<dbReference type="InterPro" id="IPR001506">
    <property type="entry name" value="Peptidase_M12A"/>
</dbReference>
<dbReference type="SMART" id="SM00235">
    <property type="entry name" value="ZnMc"/>
    <property type="match status" value="1"/>
</dbReference>
<evidence type="ECO:0000256" key="6">
    <source>
        <dbReference type="PROSITE-ProRule" id="PRU01211"/>
    </source>
</evidence>
<feature type="binding site" evidence="6">
    <location>
        <position position="148"/>
    </location>
    <ligand>
        <name>Zn(2+)</name>
        <dbReference type="ChEBI" id="CHEBI:29105"/>
        <note>catalytic</note>
    </ligand>
</feature>
<evidence type="ECO:0000256" key="7">
    <source>
        <dbReference type="RuleBase" id="RU361183"/>
    </source>
</evidence>
<accession>B4JQV5</accession>
<keyword evidence="2 6" id="KW-0479">Metal-binding</keyword>
<gene>
    <name evidence="9" type="primary">Dgri\GH13764</name>
    <name evidence="9" type="ORF">Dgri_GH13764</name>
</gene>
<dbReference type="KEGG" id="dgr:6567176"/>
<dbReference type="PRINTS" id="PR00480">
    <property type="entry name" value="ASTACIN"/>
</dbReference>
<evidence type="ECO:0000256" key="4">
    <source>
        <dbReference type="ARBA" id="ARBA00022833"/>
    </source>
</evidence>
<feature type="domain" description="Peptidase M12A" evidence="8">
    <location>
        <begin position="48"/>
        <end position="244"/>
    </location>
</feature>
<evidence type="ECO:0000313" key="9">
    <source>
        <dbReference type="EMBL" id="EDV99285.1"/>
    </source>
</evidence>
<dbReference type="InterPro" id="IPR024079">
    <property type="entry name" value="MetalloPept_cat_dom_sf"/>
</dbReference>
<keyword evidence="1 6" id="KW-0645">Protease</keyword>
<keyword evidence="4 6" id="KW-0862">Zinc</keyword>
<evidence type="ECO:0000256" key="1">
    <source>
        <dbReference type="ARBA" id="ARBA00022670"/>
    </source>
</evidence>
<dbReference type="PhylomeDB" id="B4JQV5"/>
<dbReference type="PROSITE" id="PS51864">
    <property type="entry name" value="ASTACIN"/>
    <property type="match status" value="1"/>
</dbReference>
<dbReference type="InParanoid" id="B4JQV5"/>
<dbReference type="SMR" id="B4JQV5"/>
<dbReference type="InterPro" id="IPR034035">
    <property type="entry name" value="Astacin-like_dom"/>
</dbReference>
<feature type="chain" id="PRO_5005123156" description="Metalloendopeptidase" evidence="7">
    <location>
        <begin position="24"/>
        <end position="244"/>
    </location>
</feature>
<organism evidence="10">
    <name type="scientific">Drosophila grimshawi</name>
    <name type="common">Hawaiian fruit fly</name>
    <name type="synonym">Idiomyia grimshawi</name>
    <dbReference type="NCBI Taxonomy" id="7222"/>
    <lineage>
        <taxon>Eukaryota</taxon>
        <taxon>Metazoa</taxon>
        <taxon>Ecdysozoa</taxon>
        <taxon>Arthropoda</taxon>
        <taxon>Hexapoda</taxon>
        <taxon>Insecta</taxon>
        <taxon>Pterygota</taxon>
        <taxon>Neoptera</taxon>
        <taxon>Endopterygota</taxon>
        <taxon>Diptera</taxon>
        <taxon>Brachycera</taxon>
        <taxon>Muscomorpha</taxon>
        <taxon>Ephydroidea</taxon>
        <taxon>Drosophilidae</taxon>
        <taxon>Drosophila</taxon>
        <taxon>Hawaiian Drosophila</taxon>
    </lineage>
</organism>
<evidence type="ECO:0000259" key="8">
    <source>
        <dbReference type="PROSITE" id="PS51864"/>
    </source>
</evidence>
<evidence type="ECO:0000256" key="2">
    <source>
        <dbReference type="ARBA" id="ARBA00022723"/>
    </source>
</evidence>
<dbReference type="GO" id="GO:0004222">
    <property type="term" value="F:metalloendopeptidase activity"/>
    <property type="evidence" value="ECO:0007669"/>
    <property type="project" value="UniProtKB-UniRule"/>
</dbReference>
<feature type="binding site" evidence="6">
    <location>
        <position position="144"/>
    </location>
    <ligand>
        <name>Zn(2+)</name>
        <dbReference type="ChEBI" id="CHEBI:29105"/>
        <note>catalytic</note>
    </ligand>
</feature>
<dbReference type="GO" id="GO:0008270">
    <property type="term" value="F:zinc ion binding"/>
    <property type="evidence" value="ECO:0007669"/>
    <property type="project" value="UniProtKB-UniRule"/>
</dbReference>
<dbReference type="OrthoDB" id="291007at2759"/>
<protein>
    <recommendedName>
        <fullName evidence="7">Metalloendopeptidase</fullName>
        <ecNumber evidence="7">3.4.24.-</ecNumber>
    </recommendedName>
</protein>
<dbReference type="PANTHER" id="PTHR10127">
    <property type="entry name" value="DISCOIDIN, CUB, EGF, LAMININ , AND ZINC METALLOPROTEASE DOMAIN CONTAINING"/>
    <property type="match status" value="1"/>
</dbReference>
<dbReference type="Pfam" id="PF01400">
    <property type="entry name" value="Astacin"/>
    <property type="match status" value="1"/>
</dbReference>
<keyword evidence="3 6" id="KW-0378">Hydrolase</keyword>
<evidence type="ECO:0000313" key="10">
    <source>
        <dbReference type="Proteomes" id="UP000001070"/>
    </source>
</evidence>
<name>B4JQV5_DROGR</name>
<dbReference type="SUPFAM" id="SSF55486">
    <property type="entry name" value="Metalloproteases ('zincins'), catalytic domain"/>
    <property type="match status" value="1"/>
</dbReference>
<feature type="active site" evidence="6">
    <location>
        <position position="145"/>
    </location>
</feature>
<dbReference type="CDD" id="cd04280">
    <property type="entry name" value="ZnMc_astacin_like"/>
    <property type="match status" value="1"/>
</dbReference>
<dbReference type="Gene3D" id="3.40.390.10">
    <property type="entry name" value="Collagenase (Catalytic Domain)"/>
    <property type="match status" value="1"/>
</dbReference>